<dbReference type="EMBL" id="PQXF01000009">
    <property type="protein sequence ID" value="PXF61023.1"/>
    <property type="molecule type" value="Genomic_DNA"/>
</dbReference>
<dbReference type="Proteomes" id="UP000248329">
    <property type="component" value="Unassembled WGS sequence"/>
</dbReference>
<gene>
    <name evidence="1" type="ORF">C4B59_06680</name>
</gene>
<protein>
    <submittedName>
        <fullName evidence="1">50S ribosomal protein P1</fullName>
    </submittedName>
</protein>
<proteinExistence type="predicted"/>
<reference evidence="1" key="1">
    <citation type="submission" date="2018-01" db="EMBL/GenBank/DDBJ databases">
        <authorList>
            <person name="Krukenberg V."/>
        </authorList>
    </citation>
    <scope>NUCLEOTIDE SEQUENCE</scope>
    <source>
        <strain evidence="1">E20ANME2</strain>
    </source>
</reference>
<name>A0AC61L418_9EURY</name>
<keyword evidence="1" id="KW-0689">Ribosomal protein</keyword>
<keyword evidence="1" id="KW-0687">Ribonucleoprotein</keyword>
<sequence>MEYIYAALMLNSAGKEITEDGITSILGAAGIDVDASRAKALAAALENVDIESAISQAAVAPVAVAAGSAAPAGGAAPAAEEAPVVEEAAEEEEKKEEEESGMAGLGALFG</sequence>
<organism evidence="1 2">
    <name type="scientific">Candidatus Methanogaster sp</name>
    <dbReference type="NCBI Taxonomy" id="3386292"/>
    <lineage>
        <taxon>Archaea</taxon>
        <taxon>Methanobacteriati</taxon>
        <taxon>Methanobacteriota</taxon>
        <taxon>Stenosarchaea group</taxon>
        <taxon>Methanomicrobia</taxon>
        <taxon>Methanosarcinales</taxon>
        <taxon>ANME-2 cluster</taxon>
        <taxon>Candidatus Methanogasteraceae</taxon>
        <taxon>Candidatus Methanogaster</taxon>
    </lineage>
</organism>
<evidence type="ECO:0000313" key="1">
    <source>
        <dbReference type="EMBL" id="PXF61023.1"/>
    </source>
</evidence>
<accession>A0AC61L418</accession>
<evidence type="ECO:0000313" key="2">
    <source>
        <dbReference type="Proteomes" id="UP000248329"/>
    </source>
</evidence>
<comment type="caution">
    <text evidence="1">The sequence shown here is derived from an EMBL/GenBank/DDBJ whole genome shotgun (WGS) entry which is preliminary data.</text>
</comment>